<organism evidence="1 2">
    <name type="scientific">Rhododendron molle</name>
    <name type="common">Chinese azalea</name>
    <name type="synonym">Azalea mollis</name>
    <dbReference type="NCBI Taxonomy" id="49168"/>
    <lineage>
        <taxon>Eukaryota</taxon>
        <taxon>Viridiplantae</taxon>
        <taxon>Streptophyta</taxon>
        <taxon>Embryophyta</taxon>
        <taxon>Tracheophyta</taxon>
        <taxon>Spermatophyta</taxon>
        <taxon>Magnoliopsida</taxon>
        <taxon>eudicotyledons</taxon>
        <taxon>Gunneridae</taxon>
        <taxon>Pentapetalae</taxon>
        <taxon>asterids</taxon>
        <taxon>Ericales</taxon>
        <taxon>Ericaceae</taxon>
        <taxon>Ericoideae</taxon>
        <taxon>Rhodoreae</taxon>
        <taxon>Rhododendron</taxon>
    </lineage>
</organism>
<protein>
    <submittedName>
        <fullName evidence="1">Uncharacterized protein</fullName>
    </submittedName>
</protein>
<name>A0ACC0Q3E5_RHOML</name>
<keyword evidence="2" id="KW-1185">Reference proteome</keyword>
<evidence type="ECO:0000313" key="1">
    <source>
        <dbReference type="EMBL" id="KAI8572351.1"/>
    </source>
</evidence>
<sequence>MHRRAEFGDSEWRSPVCSDELGELSFRFDFDFTTVGAVDSGEEVQVWLNIVGAAALDRLLRDLPWDDASGRRLTFTAKEFDGK</sequence>
<proteinExistence type="predicted"/>
<reference evidence="1" key="1">
    <citation type="submission" date="2022-02" db="EMBL/GenBank/DDBJ databases">
        <title>Plant Genome Project.</title>
        <authorList>
            <person name="Zhang R.-G."/>
        </authorList>
    </citation>
    <scope>NUCLEOTIDE SEQUENCE</scope>
    <source>
        <strain evidence="1">AT1</strain>
    </source>
</reference>
<dbReference type="Proteomes" id="UP001062846">
    <property type="component" value="Chromosome 1"/>
</dbReference>
<evidence type="ECO:0000313" key="2">
    <source>
        <dbReference type="Proteomes" id="UP001062846"/>
    </source>
</evidence>
<accession>A0ACC0Q3E5</accession>
<dbReference type="EMBL" id="CM046388">
    <property type="protein sequence ID" value="KAI8572351.1"/>
    <property type="molecule type" value="Genomic_DNA"/>
</dbReference>
<gene>
    <name evidence="1" type="ORF">RHMOL_Rhmol01G0191800</name>
</gene>
<comment type="caution">
    <text evidence="1">The sequence shown here is derived from an EMBL/GenBank/DDBJ whole genome shotgun (WGS) entry which is preliminary data.</text>
</comment>